<organism evidence="2 3">
    <name type="scientific">Atta colombica</name>
    <dbReference type="NCBI Taxonomy" id="520822"/>
    <lineage>
        <taxon>Eukaryota</taxon>
        <taxon>Metazoa</taxon>
        <taxon>Ecdysozoa</taxon>
        <taxon>Arthropoda</taxon>
        <taxon>Hexapoda</taxon>
        <taxon>Insecta</taxon>
        <taxon>Pterygota</taxon>
        <taxon>Neoptera</taxon>
        <taxon>Endopterygota</taxon>
        <taxon>Hymenoptera</taxon>
        <taxon>Apocrita</taxon>
        <taxon>Aculeata</taxon>
        <taxon>Formicoidea</taxon>
        <taxon>Formicidae</taxon>
        <taxon>Myrmicinae</taxon>
        <taxon>Atta</taxon>
    </lineage>
</organism>
<dbReference type="AlphaFoldDB" id="A0A195BKJ4"/>
<proteinExistence type="predicted"/>
<evidence type="ECO:0000256" key="1">
    <source>
        <dbReference type="SAM" id="MobiDB-lite"/>
    </source>
</evidence>
<feature type="compositionally biased region" description="Basic residues" evidence="1">
    <location>
        <begin position="16"/>
        <end position="28"/>
    </location>
</feature>
<keyword evidence="3" id="KW-1185">Reference proteome</keyword>
<reference evidence="2 3" key="1">
    <citation type="submission" date="2015-09" db="EMBL/GenBank/DDBJ databases">
        <title>Atta colombica WGS genome.</title>
        <authorList>
            <person name="Nygaard S."/>
            <person name="Hu H."/>
            <person name="Boomsma J."/>
            <person name="Zhang G."/>
        </authorList>
    </citation>
    <scope>NUCLEOTIDE SEQUENCE [LARGE SCALE GENOMIC DNA]</scope>
    <source>
        <strain evidence="2">Treedump-2</strain>
        <tissue evidence="2">Whole body</tissue>
    </source>
</reference>
<accession>A0A195BKJ4</accession>
<dbReference type="EMBL" id="KQ976455">
    <property type="protein sequence ID" value="KYM85207.1"/>
    <property type="molecule type" value="Genomic_DNA"/>
</dbReference>
<evidence type="ECO:0000313" key="3">
    <source>
        <dbReference type="Proteomes" id="UP000078540"/>
    </source>
</evidence>
<gene>
    <name evidence="2" type="ORF">ALC53_04996</name>
</gene>
<name>A0A195BKJ4_9HYME</name>
<sequence>MPNGSILIPVEAQMRMRPRRPSKNRQLKRNNAVEGKGWGNGEVIEDNKLIFFIPSWLRLTGNGDLQRQGQAARGALLSVKPTSVHPDVRLYPGLAWEDMAARDENRTDGRNKSSFIRLNHI</sequence>
<evidence type="ECO:0000313" key="2">
    <source>
        <dbReference type="EMBL" id="KYM85207.1"/>
    </source>
</evidence>
<feature type="region of interest" description="Disordered" evidence="1">
    <location>
        <begin position="16"/>
        <end position="38"/>
    </location>
</feature>
<protein>
    <submittedName>
        <fullName evidence="2">Uncharacterized protein</fullName>
    </submittedName>
</protein>
<dbReference type="Proteomes" id="UP000078540">
    <property type="component" value="Unassembled WGS sequence"/>
</dbReference>